<dbReference type="InterPro" id="IPR002110">
    <property type="entry name" value="Ankyrin_rpt"/>
</dbReference>
<keyword evidence="1" id="KW-0677">Repeat</keyword>
<evidence type="ECO:0008006" key="6">
    <source>
        <dbReference type="Google" id="ProtNLM"/>
    </source>
</evidence>
<organism evidence="4 5">
    <name type="scientific">Georgfuchsia toluolica</name>
    <dbReference type="NCBI Taxonomy" id="424218"/>
    <lineage>
        <taxon>Bacteria</taxon>
        <taxon>Pseudomonadati</taxon>
        <taxon>Pseudomonadota</taxon>
        <taxon>Betaproteobacteria</taxon>
        <taxon>Nitrosomonadales</taxon>
        <taxon>Sterolibacteriaceae</taxon>
        <taxon>Georgfuchsia</taxon>
    </lineage>
</organism>
<reference evidence="4" key="1">
    <citation type="submission" date="2021-04" db="EMBL/GenBank/DDBJ databases">
        <authorList>
            <person name="Hornung B."/>
        </authorList>
    </citation>
    <scope>NUCLEOTIDE SEQUENCE</scope>
    <source>
        <strain evidence="4">G5G6</strain>
    </source>
</reference>
<protein>
    <recommendedName>
        <fullName evidence="6">Ankyrin repeat domain-containing protein</fullName>
    </recommendedName>
</protein>
<feature type="repeat" description="ANK" evidence="3">
    <location>
        <begin position="157"/>
        <end position="189"/>
    </location>
</feature>
<name>A0A916J6E3_9PROT</name>
<dbReference type="Gene3D" id="1.25.40.20">
    <property type="entry name" value="Ankyrin repeat-containing domain"/>
    <property type="match status" value="2"/>
</dbReference>
<dbReference type="Pfam" id="PF13637">
    <property type="entry name" value="Ank_4"/>
    <property type="match status" value="1"/>
</dbReference>
<dbReference type="PROSITE" id="PS50088">
    <property type="entry name" value="ANK_REPEAT"/>
    <property type="match status" value="3"/>
</dbReference>
<dbReference type="PANTHER" id="PTHR24171">
    <property type="entry name" value="ANKYRIN REPEAT DOMAIN-CONTAINING PROTEIN 39-RELATED"/>
    <property type="match status" value="1"/>
</dbReference>
<dbReference type="SMART" id="SM00248">
    <property type="entry name" value="ANK"/>
    <property type="match status" value="4"/>
</dbReference>
<dbReference type="RefSeq" id="WP_220636630.1">
    <property type="nucleotide sequence ID" value="NZ_CAJQUM010000001.1"/>
</dbReference>
<dbReference type="PRINTS" id="PR01415">
    <property type="entry name" value="ANKYRIN"/>
</dbReference>
<feature type="repeat" description="ANK" evidence="3">
    <location>
        <begin position="190"/>
        <end position="222"/>
    </location>
</feature>
<evidence type="ECO:0000313" key="4">
    <source>
        <dbReference type="EMBL" id="CAG4884821.1"/>
    </source>
</evidence>
<proteinExistence type="predicted"/>
<evidence type="ECO:0000256" key="1">
    <source>
        <dbReference type="ARBA" id="ARBA00022737"/>
    </source>
</evidence>
<sequence length="325" mass="35708">MTDKAFTHVAPLIVPMADDQHPLRLLMRGYEDKYPHKLVKDFSRVTNRIVELWNDPAAMEEYFHSLLVMDRHDRKGFPPDVAAEIFSLNLAYDVIRARKAEASADLWGTEQEAKEELERLRLQPTIANFARAAEAGDVSSCKLFLSANLNVDVRDTRHWTPLMIASFNGREELAQMLIQHGADVRACDQGGYTPMHWAAFNGYAELIKLLLAKGGAVNAQSHVGITPLIQAAARGHVATTAELLKGRADPNLAANDGGTPLFKAISNGHLEIVNLLLEAGASLNATMQNGATLVGSAKLARDPKIRDRIAAAVYALKQQTAKRQE</sequence>
<evidence type="ECO:0000256" key="2">
    <source>
        <dbReference type="ARBA" id="ARBA00023043"/>
    </source>
</evidence>
<dbReference type="EMBL" id="CAJQUM010000001">
    <property type="protein sequence ID" value="CAG4884821.1"/>
    <property type="molecule type" value="Genomic_DNA"/>
</dbReference>
<gene>
    <name evidence="4" type="ORF">GTOL_12704</name>
</gene>
<feature type="repeat" description="ANK" evidence="3">
    <location>
        <begin position="256"/>
        <end position="288"/>
    </location>
</feature>
<dbReference type="InterPro" id="IPR036770">
    <property type="entry name" value="Ankyrin_rpt-contain_sf"/>
</dbReference>
<dbReference type="Proteomes" id="UP000742786">
    <property type="component" value="Unassembled WGS sequence"/>
</dbReference>
<dbReference type="SUPFAM" id="SSF48403">
    <property type="entry name" value="Ankyrin repeat"/>
    <property type="match status" value="1"/>
</dbReference>
<dbReference type="PROSITE" id="PS50297">
    <property type="entry name" value="ANK_REP_REGION"/>
    <property type="match status" value="3"/>
</dbReference>
<comment type="caution">
    <text evidence="4">The sequence shown here is derived from an EMBL/GenBank/DDBJ whole genome shotgun (WGS) entry which is preliminary data.</text>
</comment>
<dbReference type="Pfam" id="PF12796">
    <property type="entry name" value="Ank_2"/>
    <property type="match status" value="1"/>
</dbReference>
<evidence type="ECO:0000313" key="5">
    <source>
        <dbReference type="Proteomes" id="UP000742786"/>
    </source>
</evidence>
<evidence type="ECO:0000256" key="3">
    <source>
        <dbReference type="PROSITE-ProRule" id="PRU00023"/>
    </source>
</evidence>
<dbReference type="AlphaFoldDB" id="A0A916J6E3"/>
<keyword evidence="5" id="KW-1185">Reference proteome</keyword>
<keyword evidence="2 3" id="KW-0040">ANK repeat</keyword>
<accession>A0A916J6E3</accession>